<dbReference type="Proteomes" id="UP000695022">
    <property type="component" value="Unplaced"/>
</dbReference>
<evidence type="ECO:0000313" key="5">
    <source>
        <dbReference type="Proteomes" id="UP000695022"/>
    </source>
</evidence>
<comment type="similarity">
    <text evidence="1">Belongs to the cytochrome P450 family.</text>
</comment>
<keyword evidence="5" id="KW-1185">Reference proteome</keyword>
<evidence type="ECO:0000313" key="6">
    <source>
        <dbReference type="RefSeq" id="XP_014679541.1"/>
    </source>
</evidence>
<keyword evidence="3" id="KW-0408">Iron</keyword>
<dbReference type="PANTHER" id="PTHR24300:SF403">
    <property type="entry name" value="CYTOCHROME P450 306A1"/>
    <property type="match status" value="1"/>
</dbReference>
<dbReference type="RefSeq" id="XP_014679541.1">
    <property type="nucleotide sequence ID" value="XM_014824055.1"/>
</dbReference>
<evidence type="ECO:0000256" key="3">
    <source>
        <dbReference type="ARBA" id="ARBA00023004"/>
    </source>
</evidence>
<dbReference type="SUPFAM" id="SSF48264">
    <property type="entry name" value="Cytochrome P450"/>
    <property type="match status" value="1"/>
</dbReference>
<dbReference type="InterPro" id="IPR050182">
    <property type="entry name" value="Cytochrome_P450_fam2"/>
</dbReference>
<proteinExistence type="inferred from homology"/>
<keyword evidence="2" id="KW-0479">Metal-binding</keyword>
<dbReference type="InterPro" id="IPR002401">
    <property type="entry name" value="Cyt_P450_E_grp-I"/>
</dbReference>
<dbReference type="Gene3D" id="1.10.630.10">
    <property type="entry name" value="Cytochrome P450"/>
    <property type="match status" value="1"/>
</dbReference>
<sequence length="262" mass="29975">MGPQFAVVLNTVDLAREAFKQQGEVTSGRNYHFLLARYLGDENEVFHGISFNEGKRWKEQRKFALSKLREFGMGKVSIEKKIQEEASICLAHLSDTKGEPFDPQTLLNNVVINVIASIEFGKRYDYDDPAFHKLVSDINELFLDIDLQGIINYYPWLRHLPAFKRFIKKLDTGFAGVQREILGQHVAEHERRYAPPCENDADFNLDALPGHGRQAAARARRRRHVFYGPSTGKGLNGFVFRWIAHRHDDDTLGSAFQCLTIP</sequence>
<dbReference type="InterPro" id="IPR001128">
    <property type="entry name" value="Cyt_P450"/>
</dbReference>
<dbReference type="PANTHER" id="PTHR24300">
    <property type="entry name" value="CYTOCHROME P450 508A4-RELATED"/>
    <property type="match status" value="1"/>
</dbReference>
<accession>A0ABM1F520</accession>
<dbReference type="Pfam" id="PF00067">
    <property type="entry name" value="p450"/>
    <property type="match status" value="1"/>
</dbReference>
<dbReference type="InterPro" id="IPR036396">
    <property type="entry name" value="Cyt_P450_sf"/>
</dbReference>
<gene>
    <name evidence="6" type="primary">LOC106819415</name>
</gene>
<keyword evidence="4" id="KW-0503">Monooxygenase</keyword>
<protein>
    <submittedName>
        <fullName evidence="6">Cytochrome P450 2G1-like</fullName>
    </submittedName>
</protein>
<reference evidence="6" key="1">
    <citation type="submission" date="2025-08" db="UniProtKB">
        <authorList>
            <consortium name="RefSeq"/>
        </authorList>
    </citation>
    <scope>IDENTIFICATION</scope>
</reference>
<evidence type="ECO:0000256" key="4">
    <source>
        <dbReference type="ARBA" id="ARBA00023033"/>
    </source>
</evidence>
<dbReference type="PRINTS" id="PR00463">
    <property type="entry name" value="EP450I"/>
</dbReference>
<name>A0ABM1F520_PRICU</name>
<evidence type="ECO:0000256" key="2">
    <source>
        <dbReference type="ARBA" id="ARBA00022723"/>
    </source>
</evidence>
<evidence type="ECO:0000256" key="1">
    <source>
        <dbReference type="ARBA" id="ARBA00010617"/>
    </source>
</evidence>
<organism evidence="5 6">
    <name type="scientific">Priapulus caudatus</name>
    <name type="common">Priapulid worm</name>
    <dbReference type="NCBI Taxonomy" id="37621"/>
    <lineage>
        <taxon>Eukaryota</taxon>
        <taxon>Metazoa</taxon>
        <taxon>Ecdysozoa</taxon>
        <taxon>Scalidophora</taxon>
        <taxon>Priapulida</taxon>
        <taxon>Priapulimorpha</taxon>
        <taxon>Priapulimorphida</taxon>
        <taxon>Priapulidae</taxon>
        <taxon>Priapulus</taxon>
    </lineage>
</organism>
<keyword evidence="4" id="KW-0560">Oxidoreductase</keyword>
<dbReference type="GeneID" id="106819415"/>